<dbReference type="InterPro" id="IPR036271">
    <property type="entry name" value="Tet_transcr_reg_TetR-rel_C_sf"/>
</dbReference>
<dbReference type="Gene3D" id="1.10.10.60">
    <property type="entry name" value="Homeodomain-like"/>
    <property type="match status" value="1"/>
</dbReference>
<evidence type="ECO:0000256" key="2">
    <source>
        <dbReference type="ARBA" id="ARBA00023125"/>
    </source>
</evidence>
<dbReference type="Proteomes" id="UP000470384">
    <property type="component" value="Unassembled WGS sequence"/>
</dbReference>
<sequence>MPETKKRGRPRSAQASQAILKAARDLLDEAGPARLTVEAVAARARVGKPTIYRYWANARELAMAALMDDGTKSDHASSHAPGTPSSERADFQSRLTVHLRHLIERFSSPRGRQTALMLATAERDSEMAKAFRNQVIMKAREDGRVILLEAIETGEIDPGTSIDVALDMIYGPIFFRLLTLHGPVTDHVADDIVTIISAALARAPITDKHTP</sequence>
<dbReference type="EMBL" id="WXYQ01000005">
    <property type="protein sequence ID" value="NBG95251.1"/>
    <property type="molecule type" value="Genomic_DNA"/>
</dbReference>
<keyword evidence="2 4" id="KW-0238">DNA-binding</keyword>
<dbReference type="InterPro" id="IPR001647">
    <property type="entry name" value="HTH_TetR"/>
</dbReference>
<dbReference type="PRINTS" id="PR00455">
    <property type="entry name" value="HTHTETR"/>
</dbReference>
<dbReference type="GO" id="GO:0000976">
    <property type="term" value="F:transcription cis-regulatory region binding"/>
    <property type="evidence" value="ECO:0007669"/>
    <property type="project" value="TreeGrafter"/>
</dbReference>
<keyword evidence="3" id="KW-0804">Transcription</keyword>
<dbReference type="RefSeq" id="WP_160587274.1">
    <property type="nucleotide sequence ID" value="NZ_BMHN01000001.1"/>
</dbReference>
<dbReference type="InterPro" id="IPR011075">
    <property type="entry name" value="TetR_C"/>
</dbReference>
<dbReference type="SUPFAM" id="SSF46689">
    <property type="entry name" value="Homeodomain-like"/>
    <property type="match status" value="1"/>
</dbReference>
<dbReference type="GeneID" id="300655285"/>
<accession>A0A845QB23</accession>
<name>A0A845QB23_9HYPH</name>
<dbReference type="PANTHER" id="PTHR30055">
    <property type="entry name" value="HTH-TYPE TRANSCRIPTIONAL REGULATOR RUTR"/>
    <property type="match status" value="1"/>
</dbReference>
<dbReference type="OrthoDB" id="9796019at2"/>
<dbReference type="Gene3D" id="1.10.357.10">
    <property type="entry name" value="Tetracycline Repressor, domain 2"/>
    <property type="match status" value="1"/>
</dbReference>
<keyword evidence="7" id="KW-1185">Reference proteome</keyword>
<feature type="domain" description="HTH tetR-type" evidence="5">
    <location>
        <begin position="13"/>
        <end position="73"/>
    </location>
</feature>
<dbReference type="Pfam" id="PF00440">
    <property type="entry name" value="TetR_N"/>
    <property type="match status" value="1"/>
</dbReference>
<keyword evidence="1" id="KW-0805">Transcription regulation</keyword>
<dbReference type="SUPFAM" id="SSF48498">
    <property type="entry name" value="Tetracyclin repressor-like, C-terminal domain"/>
    <property type="match status" value="1"/>
</dbReference>
<evidence type="ECO:0000256" key="1">
    <source>
        <dbReference type="ARBA" id="ARBA00023015"/>
    </source>
</evidence>
<organism evidence="6 7">
    <name type="scientific">Pyruvatibacter mobilis</name>
    <dbReference type="NCBI Taxonomy" id="1712261"/>
    <lineage>
        <taxon>Bacteria</taxon>
        <taxon>Pseudomonadati</taxon>
        <taxon>Pseudomonadota</taxon>
        <taxon>Alphaproteobacteria</taxon>
        <taxon>Hyphomicrobiales</taxon>
        <taxon>Parvibaculaceae</taxon>
        <taxon>Pyruvatibacter</taxon>
    </lineage>
</organism>
<dbReference type="PROSITE" id="PS50977">
    <property type="entry name" value="HTH_TETR_2"/>
    <property type="match status" value="1"/>
</dbReference>
<evidence type="ECO:0000256" key="4">
    <source>
        <dbReference type="PROSITE-ProRule" id="PRU00335"/>
    </source>
</evidence>
<dbReference type="AlphaFoldDB" id="A0A845QB23"/>
<dbReference type="InterPro" id="IPR050109">
    <property type="entry name" value="HTH-type_TetR-like_transc_reg"/>
</dbReference>
<dbReference type="PANTHER" id="PTHR30055:SF148">
    <property type="entry name" value="TETR-FAMILY TRANSCRIPTIONAL REGULATOR"/>
    <property type="match status" value="1"/>
</dbReference>
<evidence type="ECO:0000259" key="5">
    <source>
        <dbReference type="PROSITE" id="PS50977"/>
    </source>
</evidence>
<reference evidence="6 7" key="1">
    <citation type="journal article" date="2016" name="Int. J. Syst. Evol. Microbiol.">
        <title>Pyruvatibacter mobilis gen. nov., sp. nov., a marine bacterium from the culture broth of Picochlorum sp. 122.</title>
        <authorList>
            <person name="Wang G."/>
            <person name="Tang M."/>
            <person name="Wu H."/>
            <person name="Dai S."/>
            <person name="Li T."/>
            <person name="Chen C."/>
            <person name="He H."/>
            <person name="Fan J."/>
            <person name="Xiang W."/>
            <person name="Li X."/>
        </authorList>
    </citation>
    <scope>NUCLEOTIDE SEQUENCE [LARGE SCALE GENOMIC DNA]</scope>
    <source>
        <strain evidence="6 7">GYP-11</strain>
    </source>
</reference>
<evidence type="ECO:0000313" key="7">
    <source>
        <dbReference type="Proteomes" id="UP000470384"/>
    </source>
</evidence>
<protein>
    <submittedName>
        <fullName evidence="6">TetR family transcriptional regulator</fullName>
    </submittedName>
</protein>
<proteinExistence type="predicted"/>
<evidence type="ECO:0000313" key="6">
    <source>
        <dbReference type="EMBL" id="NBG95251.1"/>
    </source>
</evidence>
<gene>
    <name evidence="6" type="ORF">GTQ45_05850</name>
</gene>
<dbReference type="GO" id="GO:0003700">
    <property type="term" value="F:DNA-binding transcription factor activity"/>
    <property type="evidence" value="ECO:0007669"/>
    <property type="project" value="TreeGrafter"/>
</dbReference>
<evidence type="ECO:0000256" key="3">
    <source>
        <dbReference type="ARBA" id="ARBA00023163"/>
    </source>
</evidence>
<feature type="DNA-binding region" description="H-T-H motif" evidence="4">
    <location>
        <begin position="36"/>
        <end position="55"/>
    </location>
</feature>
<dbReference type="Pfam" id="PF16859">
    <property type="entry name" value="TetR_C_11"/>
    <property type="match status" value="1"/>
</dbReference>
<dbReference type="InterPro" id="IPR009057">
    <property type="entry name" value="Homeodomain-like_sf"/>
</dbReference>
<comment type="caution">
    <text evidence="6">The sequence shown here is derived from an EMBL/GenBank/DDBJ whole genome shotgun (WGS) entry which is preliminary data.</text>
</comment>